<dbReference type="SUPFAM" id="SSF55874">
    <property type="entry name" value="ATPase domain of HSP90 chaperone/DNA topoisomerase II/histidine kinase"/>
    <property type="match status" value="1"/>
</dbReference>
<feature type="coiled-coil region" evidence="1">
    <location>
        <begin position="403"/>
        <end position="430"/>
    </location>
</feature>
<organism evidence="4 5">
    <name type="scientific">Spirosoma arboris</name>
    <dbReference type="NCBI Taxonomy" id="2682092"/>
    <lineage>
        <taxon>Bacteria</taxon>
        <taxon>Pseudomonadati</taxon>
        <taxon>Bacteroidota</taxon>
        <taxon>Cytophagia</taxon>
        <taxon>Cytophagales</taxon>
        <taxon>Cytophagaceae</taxon>
        <taxon>Spirosoma</taxon>
    </lineage>
</organism>
<dbReference type="RefSeq" id="WP_157582579.1">
    <property type="nucleotide sequence ID" value="NZ_WPIN01000001.1"/>
</dbReference>
<keyword evidence="2" id="KW-0472">Membrane</keyword>
<evidence type="ECO:0000256" key="2">
    <source>
        <dbReference type="SAM" id="Phobius"/>
    </source>
</evidence>
<gene>
    <name evidence="4" type="ORF">GO755_00325</name>
</gene>
<feature type="transmembrane region" description="Helical" evidence="2">
    <location>
        <begin position="376"/>
        <end position="394"/>
    </location>
</feature>
<name>A0A7K1S4C2_9BACT</name>
<keyword evidence="5" id="KW-1185">Reference proteome</keyword>
<dbReference type="Gene3D" id="3.30.565.10">
    <property type="entry name" value="Histidine kinase-like ATPase, C-terminal domain"/>
    <property type="match status" value="1"/>
</dbReference>
<evidence type="ECO:0000256" key="1">
    <source>
        <dbReference type="SAM" id="Coils"/>
    </source>
</evidence>
<feature type="transmembrane region" description="Helical" evidence="2">
    <location>
        <begin position="229"/>
        <end position="249"/>
    </location>
</feature>
<dbReference type="InterPro" id="IPR036890">
    <property type="entry name" value="HATPase_C_sf"/>
</dbReference>
<dbReference type="PANTHER" id="PTHR34220:SF7">
    <property type="entry name" value="SENSOR HISTIDINE KINASE YPDA"/>
    <property type="match status" value="1"/>
</dbReference>
<dbReference type="GO" id="GO:0000155">
    <property type="term" value="F:phosphorelay sensor kinase activity"/>
    <property type="evidence" value="ECO:0007669"/>
    <property type="project" value="InterPro"/>
</dbReference>
<dbReference type="InterPro" id="IPR050640">
    <property type="entry name" value="Bact_2-comp_sensor_kinase"/>
</dbReference>
<dbReference type="EMBL" id="WPIN01000001">
    <property type="protein sequence ID" value="MVM28456.1"/>
    <property type="molecule type" value="Genomic_DNA"/>
</dbReference>
<proteinExistence type="predicted"/>
<dbReference type="AlphaFoldDB" id="A0A7K1S4C2"/>
<evidence type="ECO:0000313" key="4">
    <source>
        <dbReference type="EMBL" id="MVM28456.1"/>
    </source>
</evidence>
<dbReference type="GO" id="GO:0016020">
    <property type="term" value="C:membrane"/>
    <property type="evidence" value="ECO:0007669"/>
    <property type="project" value="InterPro"/>
</dbReference>
<evidence type="ECO:0000313" key="5">
    <source>
        <dbReference type="Proteomes" id="UP000436006"/>
    </source>
</evidence>
<dbReference type="Proteomes" id="UP000436006">
    <property type="component" value="Unassembled WGS sequence"/>
</dbReference>
<feature type="domain" description="Signal transduction histidine kinase internal region" evidence="3">
    <location>
        <begin position="464"/>
        <end position="544"/>
    </location>
</feature>
<keyword evidence="2" id="KW-0812">Transmembrane</keyword>
<dbReference type="PANTHER" id="PTHR34220">
    <property type="entry name" value="SENSOR HISTIDINE KINASE YPDA"/>
    <property type="match status" value="1"/>
</dbReference>
<feature type="transmembrane region" description="Helical" evidence="2">
    <location>
        <begin position="343"/>
        <end position="364"/>
    </location>
</feature>
<sequence length="672" mass="77283">MKRLLRIGLLTSLVWLLGAATWAQTSALFPINSIPPDGILLDKNWLWQSGDDSQWAKPEFNDRRWQAIDPTKDIMDLPQARGTSVSWFRLHFSLKDSIPHQLALLVWQVGASEIYLDGKRIHQLGQLTSDPSAIKAINPAGKPISFPVGPSPNHVLAVRYALQPNLTYTTIFLYENRGFKAVINTMERSIDQYHQANDFERSSFRIGVIFILAILYLAFYLFYPIQRAYLYFSFYGFFQTCVWSIELYIRFQPRVELQYLLHLVEFNLAVFDTVLMLWSIYSLLEQPKDWVFKSLSIFGIFCMIMGTFIYGWGWLLFGFFFLNLTGLDVTRIAIRSVKQQRKGAWIILGGSTSFLLSWALFTLSTLGFMPPLPIDTFSIAHLSIPIVVALYMGYQSAIAHRSLHHQLAEVERLSQEKQQLLAMQNTMLEQQLVQQTNEAMLERQLEEQRVNQLRTDFERRAAEAEMAGLRSQMNPHFIFNCLNSIKLYAIENESEKASEYLTKFSRLIRMVLENSRSERVTLQNELETLRLYMDMEAMRFKQKLSFRIDVAPDVDARFLEIPPLLIQPYVENAIWHGLMHKPTGGTVHVKATLPQETLLQLTITDDGVGRARSAELKSKSASHRKSFGLKMTSERISLVNQIYQTQTQAQIMDLVDSFGEPCGTKVILEIPV</sequence>
<reference evidence="4 5" key="1">
    <citation type="submission" date="2019-12" db="EMBL/GenBank/DDBJ databases">
        <title>Spirosoma sp. HMF4905 genome sequencing and assembly.</title>
        <authorList>
            <person name="Kang H."/>
            <person name="Cha I."/>
            <person name="Kim H."/>
            <person name="Joh K."/>
        </authorList>
    </citation>
    <scope>NUCLEOTIDE SEQUENCE [LARGE SCALE GENOMIC DNA]</scope>
    <source>
        <strain evidence="4 5">HMF4905</strain>
    </source>
</reference>
<dbReference type="Gene3D" id="2.60.120.260">
    <property type="entry name" value="Galactose-binding domain-like"/>
    <property type="match status" value="1"/>
</dbReference>
<dbReference type="InterPro" id="IPR010559">
    <property type="entry name" value="Sig_transdc_His_kin_internal"/>
</dbReference>
<dbReference type="SUPFAM" id="SSF49785">
    <property type="entry name" value="Galactose-binding domain-like"/>
    <property type="match status" value="1"/>
</dbReference>
<dbReference type="InterPro" id="IPR008979">
    <property type="entry name" value="Galactose-bd-like_sf"/>
</dbReference>
<feature type="transmembrane region" description="Helical" evidence="2">
    <location>
        <begin position="204"/>
        <end position="223"/>
    </location>
</feature>
<keyword evidence="2" id="KW-1133">Transmembrane helix</keyword>
<accession>A0A7K1S4C2</accession>
<keyword evidence="1" id="KW-0175">Coiled coil</keyword>
<evidence type="ECO:0000259" key="3">
    <source>
        <dbReference type="Pfam" id="PF06580"/>
    </source>
</evidence>
<dbReference type="Pfam" id="PF06580">
    <property type="entry name" value="His_kinase"/>
    <property type="match status" value="1"/>
</dbReference>
<feature type="transmembrane region" description="Helical" evidence="2">
    <location>
        <begin position="296"/>
        <end position="322"/>
    </location>
</feature>
<feature type="transmembrane region" description="Helical" evidence="2">
    <location>
        <begin position="261"/>
        <end position="284"/>
    </location>
</feature>
<protein>
    <recommendedName>
        <fullName evidence="3">Signal transduction histidine kinase internal region domain-containing protein</fullName>
    </recommendedName>
</protein>
<comment type="caution">
    <text evidence="4">The sequence shown here is derived from an EMBL/GenBank/DDBJ whole genome shotgun (WGS) entry which is preliminary data.</text>
</comment>